<name>A0ABT6GX44_MYCGU</name>
<dbReference type="PRINTS" id="PR00039">
    <property type="entry name" value="HTHLYSR"/>
</dbReference>
<sequence length="304" mass="32228">MPSRQINLARLAHFVTVADAGSMTLAATELHLTQQAISTSIRQLERELGVALFDRVGRRLELTPAGIALRAGATTLLSAARSLAGAAADAARETPRPYVVAHTPAITSDEVFLLLAPIREALPGLPIEVHQTYPKILHAGLLDTTFDLGLRRGVVPPTDLAGAVVSYDPLNIAVVVEHPLAARNAVAMSDLASHPLTVWAPPGSSFYTDYLLSVCRRAGFEPSVHVNHIQGTTPATAVIGTDTFAFVTQETGITLGGRVAIVAISDAPLAPVQALWLPHTHAQPLEALLRGTVERRPAPLSHQN</sequence>
<evidence type="ECO:0000259" key="6">
    <source>
        <dbReference type="PROSITE" id="PS50931"/>
    </source>
</evidence>
<proteinExistence type="inferred from homology"/>
<dbReference type="Proteomes" id="UP001154266">
    <property type="component" value="Unassembled WGS sequence"/>
</dbReference>
<dbReference type="Gene3D" id="1.10.10.10">
    <property type="entry name" value="Winged helix-like DNA-binding domain superfamily/Winged helix DNA-binding domain"/>
    <property type="match status" value="1"/>
</dbReference>
<comment type="caution">
    <text evidence="7">The sequence shown here is derived from an EMBL/GenBank/DDBJ whole genome shotgun (WGS) entry which is preliminary data.</text>
</comment>
<dbReference type="InterPro" id="IPR000847">
    <property type="entry name" value="LysR_HTH_N"/>
</dbReference>
<organism evidence="7 8">
    <name type="scientific">Mycolicibacterium gadium</name>
    <name type="common">Mycobacterium gadium</name>
    <dbReference type="NCBI Taxonomy" id="1794"/>
    <lineage>
        <taxon>Bacteria</taxon>
        <taxon>Bacillati</taxon>
        <taxon>Actinomycetota</taxon>
        <taxon>Actinomycetes</taxon>
        <taxon>Mycobacteriales</taxon>
        <taxon>Mycobacteriaceae</taxon>
        <taxon>Mycolicibacterium</taxon>
    </lineage>
</organism>
<dbReference type="Pfam" id="PF00126">
    <property type="entry name" value="HTH_1"/>
    <property type="match status" value="1"/>
</dbReference>
<dbReference type="EMBL" id="JAKZMO010000028">
    <property type="protein sequence ID" value="MDG5486052.1"/>
    <property type="molecule type" value="Genomic_DNA"/>
</dbReference>
<dbReference type="SUPFAM" id="SSF53850">
    <property type="entry name" value="Periplasmic binding protein-like II"/>
    <property type="match status" value="1"/>
</dbReference>
<feature type="domain" description="HTH lysR-type" evidence="6">
    <location>
        <begin position="6"/>
        <end position="63"/>
    </location>
</feature>
<dbReference type="InterPro" id="IPR036390">
    <property type="entry name" value="WH_DNA-bd_sf"/>
</dbReference>
<comment type="similarity">
    <text evidence="1">Belongs to the LysR transcriptional regulatory family.</text>
</comment>
<dbReference type="PANTHER" id="PTHR30346:SF28">
    <property type="entry name" value="HTH-TYPE TRANSCRIPTIONAL REGULATOR CYNR"/>
    <property type="match status" value="1"/>
</dbReference>
<evidence type="ECO:0000256" key="4">
    <source>
        <dbReference type="ARBA" id="ARBA00023159"/>
    </source>
</evidence>
<reference evidence="7" key="1">
    <citation type="journal article" date="2023" name="Environ. Microbiol.">
        <title>The 2-methylpropene degradation pathway in Mycobacteriaceae family strains.</title>
        <authorList>
            <person name="Helbich S."/>
            <person name="Barrantes I."/>
            <person name="Dos Anjos Borges L.G."/>
            <person name="Pieper D.H."/>
            <person name="Vainshtein Y."/>
            <person name="Sohn K."/>
            <person name="Engesser K.H."/>
        </authorList>
    </citation>
    <scope>NUCLEOTIDE SEQUENCE</scope>
    <source>
        <strain evidence="7">IBE100</strain>
    </source>
</reference>
<keyword evidence="8" id="KW-1185">Reference proteome</keyword>
<evidence type="ECO:0000313" key="8">
    <source>
        <dbReference type="Proteomes" id="UP001154266"/>
    </source>
</evidence>
<protein>
    <submittedName>
        <fullName evidence="7">LysR family transcriptional regulator</fullName>
    </submittedName>
</protein>
<dbReference type="PROSITE" id="PS50931">
    <property type="entry name" value="HTH_LYSR"/>
    <property type="match status" value="1"/>
</dbReference>
<dbReference type="InterPro" id="IPR036388">
    <property type="entry name" value="WH-like_DNA-bd_sf"/>
</dbReference>
<keyword evidence="3" id="KW-0238">DNA-binding</keyword>
<dbReference type="RefSeq" id="WP_278223327.1">
    <property type="nucleotide sequence ID" value="NZ_JAKZMO010000028.1"/>
</dbReference>
<dbReference type="SUPFAM" id="SSF46785">
    <property type="entry name" value="Winged helix' DNA-binding domain"/>
    <property type="match status" value="1"/>
</dbReference>
<dbReference type="PANTHER" id="PTHR30346">
    <property type="entry name" value="TRANSCRIPTIONAL DUAL REGULATOR HCAR-RELATED"/>
    <property type="match status" value="1"/>
</dbReference>
<keyword evidence="2" id="KW-0805">Transcription regulation</keyword>
<evidence type="ECO:0000313" key="7">
    <source>
        <dbReference type="EMBL" id="MDG5486052.1"/>
    </source>
</evidence>
<evidence type="ECO:0000256" key="1">
    <source>
        <dbReference type="ARBA" id="ARBA00009437"/>
    </source>
</evidence>
<dbReference type="Pfam" id="PF03466">
    <property type="entry name" value="LysR_substrate"/>
    <property type="match status" value="1"/>
</dbReference>
<accession>A0ABT6GX44</accession>
<evidence type="ECO:0000256" key="5">
    <source>
        <dbReference type="ARBA" id="ARBA00023163"/>
    </source>
</evidence>
<keyword evidence="4" id="KW-0010">Activator</keyword>
<evidence type="ECO:0000256" key="3">
    <source>
        <dbReference type="ARBA" id="ARBA00023125"/>
    </source>
</evidence>
<keyword evidence="5" id="KW-0804">Transcription</keyword>
<gene>
    <name evidence="7" type="ORF">MNO81_24935</name>
</gene>
<evidence type="ECO:0000256" key="2">
    <source>
        <dbReference type="ARBA" id="ARBA00023015"/>
    </source>
</evidence>
<dbReference type="Gene3D" id="3.40.190.10">
    <property type="entry name" value="Periplasmic binding protein-like II"/>
    <property type="match status" value="2"/>
</dbReference>
<dbReference type="InterPro" id="IPR005119">
    <property type="entry name" value="LysR_subst-bd"/>
</dbReference>